<dbReference type="GeneID" id="66566075"/>
<dbReference type="AlphaFoldDB" id="A0A2K8QPW3"/>
<keyword evidence="2" id="KW-1185">Reference proteome</keyword>
<dbReference type="InterPro" id="IPR000160">
    <property type="entry name" value="GGDEF_dom"/>
</dbReference>
<dbReference type="NCBIfam" id="TIGR00254">
    <property type="entry name" value="GGDEF"/>
    <property type="match status" value="1"/>
</dbReference>
<dbReference type="KEGG" id="dfn:CVE23_17295"/>
<dbReference type="PROSITE" id="PS50885">
    <property type="entry name" value="HAMP"/>
    <property type="match status" value="1"/>
</dbReference>
<dbReference type="Pfam" id="PF00990">
    <property type="entry name" value="GGDEF"/>
    <property type="match status" value="1"/>
</dbReference>
<dbReference type="PROSITE" id="PS50887">
    <property type="entry name" value="GGDEF"/>
    <property type="match status" value="1"/>
</dbReference>
<dbReference type="InterPro" id="IPR003660">
    <property type="entry name" value="HAMP_dom"/>
</dbReference>
<dbReference type="Gene3D" id="3.30.70.270">
    <property type="match status" value="1"/>
</dbReference>
<accession>A0A2K8QPW3</accession>
<dbReference type="RefSeq" id="WP_049854399.1">
    <property type="nucleotide sequence ID" value="NZ_BMJF01000015.1"/>
</dbReference>
<dbReference type="Pfam" id="PF17152">
    <property type="entry name" value="CHASE8"/>
    <property type="match status" value="1"/>
</dbReference>
<evidence type="ECO:0000313" key="2">
    <source>
        <dbReference type="Proteomes" id="UP000231901"/>
    </source>
</evidence>
<evidence type="ECO:0000313" key="1">
    <source>
        <dbReference type="EMBL" id="ATZ95567.1"/>
    </source>
</evidence>
<name>A0A2K8QPW3_9GAMM</name>
<protein>
    <submittedName>
        <fullName evidence="1">GGDEF domain-containing protein</fullName>
    </submittedName>
</protein>
<dbReference type="InterPro" id="IPR052163">
    <property type="entry name" value="DGC-Regulatory_Protein"/>
</dbReference>
<organism evidence="1 2">
    <name type="scientific">Dickeya fangzhongdai</name>
    <dbReference type="NCBI Taxonomy" id="1778540"/>
    <lineage>
        <taxon>Bacteria</taxon>
        <taxon>Pseudomonadati</taxon>
        <taxon>Pseudomonadota</taxon>
        <taxon>Gammaproteobacteria</taxon>
        <taxon>Enterobacterales</taxon>
        <taxon>Pectobacteriaceae</taxon>
        <taxon>Dickeya</taxon>
    </lineage>
</organism>
<dbReference type="SMART" id="SM00267">
    <property type="entry name" value="GGDEF"/>
    <property type="match status" value="1"/>
</dbReference>
<dbReference type="PANTHER" id="PTHR46663:SF2">
    <property type="entry name" value="GGDEF DOMAIN-CONTAINING PROTEIN"/>
    <property type="match status" value="1"/>
</dbReference>
<dbReference type="OrthoDB" id="9812260at2"/>
<dbReference type="PANTHER" id="PTHR46663">
    <property type="entry name" value="DIGUANYLATE CYCLASE DGCT-RELATED"/>
    <property type="match status" value="1"/>
</dbReference>
<dbReference type="InterPro" id="IPR029787">
    <property type="entry name" value="Nucleotide_cyclase"/>
</dbReference>
<dbReference type="Proteomes" id="UP000231901">
    <property type="component" value="Chromosome"/>
</dbReference>
<dbReference type="InterPro" id="IPR043128">
    <property type="entry name" value="Rev_trsase/Diguanyl_cyclase"/>
</dbReference>
<dbReference type="GO" id="GO:0016020">
    <property type="term" value="C:membrane"/>
    <property type="evidence" value="ECO:0007669"/>
    <property type="project" value="InterPro"/>
</dbReference>
<dbReference type="SUPFAM" id="SSF55073">
    <property type="entry name" value="Nucleotide cyclase"/>
    <property type="match status" value="1"/>
</dbReference>
<gene>
    <name evidence="1" type="ORF">CVE23_17295</name>
</gene>
<sequence>MAIPVPHAYRQKTFRQALTRINTLGVVIAMVFSWLLITVASMFCFKQYAEKNLQLLGYTLSRNVEAAVVFRDVTAANETLSSLGRQGQFSSALLTDAKGKPLAQWSAGEAATPDWLSHLTSKWLFPGSVIQPITHRGQRIGYLEISGADTPARNFVFFSLGSLTLCMLLASLLAIVISRRLHRGLILSLHHIAEVVHDIRENRHFSRRVPTVKLAELDGFGRDLNSLLDEVESWQRQMQHENDSLLRHSLHDSLTGLANRTAFLSALAGVLQDPQYQTNTALLFMDGYRFKKINDTYGHGAGDQVLLAVANRLTHCACNQDLPARLAGDEFALILVGVHDMQDAQQRVEAIRQIMLEPVILPDGQEVVMSLSIGVAQALPSMTPEMLIELADKAMYQDKQRQRRHDFERVLRYFDEDATVNQ</sequence>
<proteinExistence type="predicted"/>
<dbReference type="GO" id="GO:0007165">
    <property type="term" value="P:signal transduction"/>
    <property type="evidence" value="ECO:0007669"/>
    <property type="project" value="InterPro"/>
</dbReference>
<dbReference type="InterPro" id="IPR033417">
    <property type="entry name" value="CHASE8"/>
</dbReference>
<reference evidence="2" key="1">
    <citation type="journal article" date="2018" name="Genome Announc.">
        <title>Complete genome sequence of a Dickeya fangzhongdai type strain causing bleeding canker of pear tree trunks.</title>
        <authorList>
            <person name="Zhao Y."/>
            <person name="Tian Y."/>
            <person name="Li X."/>
            <person name="Hu B."/>
        </authorList>
    </citation>
    <scope>NUCLEOTIDE SEQUENCE [LARGE SCALE GENOMIC DNA]</scope>
    <source>
        <strain evidence="2">DSM 101947</strain>
    </source>
</reference>
<dbReference type="CDD" id="cd01949">
    <property type="entry name" value="GGDEF"/>
    <property type="match status" value="1"/>
</dbReference>
<dbReference type="EMBL" id="CP025003">
    <property type="protein sequence ID" value="ATZ95567.1"/>
    <property type="molecule type" value="Genomic_DNA"/>
</dbReference>